<keyword evidence="8" id="KW-1185">Reference proteome</keyword>
<dbReference type="HOGENOM" id="CLU_915523_0_0_1"/>
<dbReference type="OrthoDB" id="5588846at2759"/>
<dbReference type="PROSITE" id="PS51282">
    <property type="entry name" value="DWNN"/>
    <property type="match status" value="1"/>
</dbReference>
<dbReference type="GO" id="GO:0006397">
    <property type="term" value="P:mRNA processing"/>
    <property type="evidence" value="ECO:0007669"/>
    <property type="project" value="InterPro"/>
</dbReference>
<dbReference type="RefSeq" id="XP_013236881.1">
    <property type="nucleotide sequence ID" value="XM_013381427.1"/>
</dbReference>
<keyword evidence="2" id="KW-0479">Metal-binding</keyword>
<sequence>MLPAAAAAGYSFIRYKFASANYFDTIHCEGLSMPLWELRDEIIAAKRLGRLIDCDIHLFDEQTKEEYLDDNYCVPRNSLVIVKRLPKSINTTSANRGLGGGRMRTMAVMQESAQFGNPNQSRQNFQVPLNEQAVEQKPILGTGLSTFWKKKPVFRPCLGLPRKCLQNTWTCRKFLDYPSIGSRFIFVGQSDFRRENPNSSKRHRHTSLQEEFHIPITSAIDADQKLQPMQMMKRVTGIPKTFLEQAKEEEESPNARLETKKRMISYDGSMVYFAPNTREWNKFSSMAAAECEEPFVEADDDPDH</sequence>
<keyword evidence="4" id="KW-0862">Zinc</keyword>
<accession>A0A098VNU7</accession>
<evidence type="ECO:0000256" key="3">
    <source>
        <dbReference type="ARBA" id="ARBA00022771"/>
    </source>
</evidence>
<dbReference type="GeneID" id="25260669"/>
<organism evidence="7 8">
    <name type="scientific">Mitosporidium daphniae</name>
    <dbReference type="NCBI Taxonomy" id="1485682"/>
    <lineage>
        <taxon>Eukaryota</taxon>
        <taxon>Fungi</taxon>
        <taxon>Fungi incertae sedis</taxon>
        <taxon>Microsporidia</taxon>
        <taxon>Mitosporidium</taxon>
    </lineage>
</organism>
<gene>
    <name evidence="7" type="ORF">DI09_6p380</name>
</gene>
<dbReference type="GO" id="GO:0008270">
    <property type="term" value="F:zinc ion binding"/>
    <property type="evidence" value="ECO:0007669"/>
    <property type="project" value="UniProtKB-KW"/>
</dbReference>
<dbReference type="EMBL" id="JMKJ01000579">
    <property type="protein sequence ID" value="KGG50454.1"/>
    <property type="molecule type" value="Genomic_DNA"/>
</dbReference>
<keyword evidence="5" id="KW-0539">Nucleus</keyword>
<dbReference type="VEuPathDB" id="MicrosporidiaDB:DI09_6p380"/>
<evidence type="ECO:0000313" key="8">
    <source>
        <dbReference type="Proteomes" id="UP000029725"/>
    </source>
</evidence>
<dbReference type="Gene3D" id="3.10.20.90">
    <property type="entry name" value="Phosphatidylinositol 3-kinase Catalytic Subunit, Chain A, domain 1"/>
    <property type="match status" value="1"/>
</dbReference>
<evidence type="ECO:0000256" key="1">
    <source>
        <dbReference type="ARBA" id="ARBA00004123"/>
    </source>
</evidence>
<comment type="subcellular location">
    <subcellularLocation>
        <location evidence="1">Nucleus</location>
    </subcellularLocation>
</comment>
<evidence type="ECO:0000256" key="4">
    <source>
        <dbReference type="ARBA" id="ARBA00022833"/>
    </source>
</evidence>
<dbReference type="GO" id="GO:0061630">
    <property type="term" value="F:ubiquitin protein ligase activity"/>
    <property type="evidence" value="ECO:0007669"/>
    <property type="project" value="InterPro"/>
</dbReference>
<proteinExistence type="predicted"/>
<dbReference type="InterPro" id="IPR033489">
    <property type="entry name" value="RBBP6"/>
</dbReference>
<dbReference type="InterPro" id="IPR014891">
    <property type="entry name" value="DWNN_domain"/>
</dbReference>
<dbReference type="Pfam" id="PF08783">
    <property type="entry name" value="DWNN"/>
    <property type="match status" value="1"/>
</dbReference>
<name>A0A098VNU7_9MICR</name>
<dbReference type="GO" id="GO:0005634">
    <property type="term" value="C:nucleus"/>
    <property type="evidence" value="ECO:0007669"/>
    <property type="project" value="UniProtKB-SubCell"/>
</dbReference>
<evidence type="ECO:0000259" key="6">
    <source>
        <dbReference type="PROSITE" id="PS51282"/>
    </source>
</evidence>
<dbReference type="SMART" id="SM01180">
    <property type="entry name" value="DWNN"/>
    <property type="match status" value="1"/>
</dbReference>
<evidence type="ECO:0000256" key="2">
    <source>
        <dbReference type="ARBA" id="ARBA00022723"/>
    </source>
</evidence>
<evidence type="ECO:0000256" key="5">
    <source>
        <dbReference type="ARBA" id="ARBA00023242"/>
    </source>
</evidence>
<reference evidence="7 8" key="1">
    <citation type="submission" date="2014-04" db="EMBL/GenBank/DDBJ databases">
        <title>A new species of microsporidia sheds light on the evolution of extreme parasitism.</title>
        <authorList>
            <person name="Haag K.L."/>
            <person name="James T.Y."/>
            <person name="Larsson R."/>
            <person name="Schaer T.M."/>
            <person name="Refardt D."/>
            <person name="Pombert J.-F."/>
            <person name="Ebert D."/>
        </authorList>
    </citation>
    <scope>NUCLEOTIDE SEQUENCE [LARGE SCALE GENOMIC DNA]</scope>
    <source>
        <strain evidence="7 8">UGP3</strain>
        <tissue evidence="7">Spores</tissue>
    </source>
</reference>
<comment type="caution">
    <text evidence="7">The sequence shown here is derived from an EMBL/GenBank/DDBJ whole genome shotgun (WGS) entry which is preliminary data.</text>
</comment>
<dbReference type="GO" id="GO:0006511">
    <property type="term" value="P:ubiquitin-dependent protein catabolic process"/>
    <property type="evidence" value="ECO:0007669"/>
    <property type="project" value="TreeGrafter"/>
</dbReference>
<keyword evidence="3" id="KW-0863">Zinc-finger</keyword>
<dbReference type="GO" id="GO:0016567">
    <property type="term" value="P:protein ubiquitination"/>
    <property type="evidence" value="ECO:0007669"/>
    <property type="project" value="InterPro"/>
</dbReference>
<dbReference type="PANTHER" id="PTHR15439">
    <property type="entry name" value="RETINOBLASTOMA-BINDING PROTEIN 6"/>
    <property type="match status" value="1"/>
</dbReference>
<dbReference type="AlphaFoldDB" id="A0A098VNU7"/>
<evidence type="ECO:0000313" key="7">
    <source>
        <dbReference type="EMBL" id="KGG50454.1"/>
    </source>
</evidence>
<feature type="domain" description="DWNN" evidence="6">
    <location>
        <begin position="13"/>
        <end position="86"/>
    </location>
</feature>
<dbReference type="PANTHER" id="PTHR15439:SF0">
    <property type="entry name" value="CELL DIVISION CYCLE AND APOPTOSIS REGULATOR PROTEIN 1-RELATED"/>
    <property type="match status" value="1"/>
</dbReference>
<dbReference type="Proteomes" id="UP000029725">
    <property type="component" value="Unassembled WGS sequence"/>
</dbReference>
<protein>
    <recommendedName>
        <fullName evidence="6">DWNN domain-containing protein</fullName>
    </recommendedName>
</protein>